<dbReference type="Gene3D" id="3.30.260.10">
    <property type="entry name" value="TCP-1-like chaperonin intermediate domain"/>
    <property type="match status" value="1"/>
</dbReference>
<proteinExistence type="predicted"/>
<sequence length="196" mass="21564">MALIGCTSNFKGASTYAVENVVDAFVAEAKACERAILFAAAHTLALEGRRRQGSGIWIEGVPKSLKMAASDRTNWFQNRCAPGICSNFREAFSHDRRFLGNISHDQMLKVEHSELVDVAAVSAGNNNEVGNMIAEAMNKVGRKGVAALNCFVSIKKTSWGLDIFSVCQNLLTSRRLPSPRTFQLRSFIVTNRLVPW</sequence>
<dbReference type="SUPFAM" id="SSF54849">
    <property type="entry name" value="GroEL-intermediate domain like"/>
    <property type="match status" value="1"/>
</dbReference>
<comment type="caution">
    <text evidence="1">The sequence shown here is derived from an EMBL/GenBank/DDBJ whole genome shotgun (WGS) entry which is preliminary data.</text>
</comment>
<dbReference type="InterPro" id="IPR027410">
    <property type="entry name" value="TCP-1-like_intermed_sf"/>
</dbReference>
<reference evidence="1 2" key="1">
    <citation type="journal article" date="2021" name="Plant Biotechnol. J.">
        <title>Multi-omics assisted identification of the key and species-specific regulatory components of drought-tolerant mechanisms in Gossypium stocksii.</title>
        <authorList>
            <person name="Yu D."/>
            <person name="Ke L."/>
            <person name="Zhang D."/>
            <person name="Wu Y."/>
            <person name="Sun Y."/>
            <person name="Mei J."/>
            <person name="Sun J."/>
            <person name="Sun Y."/>
        </authorList>
    </citation>
    <scope>NUCLEOTIDE SEQUENCE [LARGE SCALE GENOMIC DNA]</scope>
    <source>
        <strain evidence="2">cv. E1</strain>
        <tissue evidence="1">Leaf</tissue>
    </source>
</reference>
<evidence type="ECO:0000313" key="2">
    <source>
        <dbReference type="Proteomes" id="UP000828251"/>
    </source>
</evidence>
<dbReference type="OrthoDB" id="1717440at2759"/>
<gene>
    <name evidence="1" type="ORF">J1N35_044327</name>
</gene>
<dbReference type="Proteomes" id="UP000828251">
    <property type="component" value="Unassembled WGS sequence"/>
</dbReference>
<dbReference type="AlphaFoldDB" id="A0A9D3ZGA0"/>
<dbReference type="EMBL" id="JAIQCV010000013">
    <property type="protein sequence ID" value="KAH1032153.1"/>
    <property type="molecule type" value="Genomic_DNA"/>
</dbReference>
<keyword evidence="2" id="KW-1185">Reference proteome</keyword>
<name>A0A9D3ZGA0_9ROSI</name>
<protein>
    <submittedName>
        <fullName evidence="1">Uncharacterized protein</fullName>
    </submittedName>
</protein>
<accession>A0A9D3ZGA0</accession>
<evidence type="ECO:0000313" key="1">
    <source>
        <dbReference type="EMBL" id="KAH1032153.1"/>
    </source>
</evidence>
<organism evidence="1 2">
    <name type="scientific">Gossypium stocksii</name>
    <dbReference type="NCBI Taxonomy" id="47602"/>
    <lineage>
        <taxon>Eukaryota</taxon>
        <taxon>Viridiplantae</taxon>
        <taxon>Streptophyta</taxon>
        <taxon>Embryophyta</taxon>
        <taxon>Tracheophyta</taxon>
        <taxon>Spermatophyta</taxon>
        <taxon>Magnoliopsida</taxon>
        <taxon>eudicotyledons</taxon>
        <taxon>Gunneridae</taxon>
        <taxon>Pentapetalae</taxon>
        <taxon>rosids</taxon>
        <taxon>malvids</taxon>
        <taxon>Malvales</taxon>
        <taxon>Malvaceae</taxon>
        <taxon>Malvoideae</taxon>
        <taxon>Gossypium</taxon>
    </lineage>
</organism>